<feature type="transmembrane region" description="Helical" evidence="1">
    <location>
        <begin position="20"/>
        <end position="37"/>
    </location>
</feature>
<comment type="caution">
    <text evidence="2">The sequence shown here is derived from an EMBL/GenBank/DDBJ whole genome shotgun (WGS) entry which is preliminary data.</text>
</comment>
<dbReference type="AlphaFoldDB" id="A0A6I2TSR0"/>
<sequence length="405" mass="47167">MKINIGKLYKYERQQIADKLFVASIFVVFFGSMNVWFMVPLHTYFPILAFLFALASYLMSRTSNRSIFTESYFLLPTIAFTLLEFYQCTINALNFNAYISATFSALMLFFIFRYDRKLLDRIATRLSKALGCLLLVSYPVFILYIIGFPLPNVNMVFNDGFYSFSNYFLFLIDDRSLFTIIPRFQSIFLEPTYLGSTTALLLMTQRGKWKRWYNISLMAGLLISFSLAGYAYFIAIIFLNMWMERKKIMAKFLSIVILISAIVGGSFIYNDGDNMLHNLIILRLEIDDGEMAGNNRVSKDFNTEYESFLQTSDVVFGRDYDYSNFGDSGYKVFFYDYGIIGVILLYVFYVLSFAKFDDYRFMLAAIIVMTLVFGVDAFVLWFGRFIPLYIVAMRKTNNILNMEKK</sequence>
<organism evidence="2 3">
    <name type="scientific">Segatella copri</name>
    <dbReference type="NCBI Taxonomy" id="165179"/>
    <lineage>
        <taxon>Bacteria</taxon>
        <taxon>Pseudomonadati</taxon>
        <taxon>Bacteroidota</taxon>
        <taxon>Bacteroidia</taxon>
        <taxon>Bacteroidales</taxon>
        <taxon>Prevotellaceae</taxon>
        <taxon>Segatella</taxon>
    </lineage>
</organism>
<evidence type="ECO:0008006" key="4">
    <source>
        <dbReference type="Google" id="ProtNLM"/>
    </source>
</evidence>
<evidence type="ECO:0000256" key="1">
    <source>
        <dbReference type="SAM" id="Phobius"/>
    </source>
</evidence>
<keyword evidence="1" id="KW-0812">Transmembrane</keyword>
<feature type="transmembrane region" description="Helical" evidence="1">
    <location>
        <begin position="72"/>
        <end position="89"/>
    </location>
</feature>
<feature type="transmembrane region" description="Helical" evidence="1">
    <location>
        <begin position="332"/>
        <end position="354"/>
    </location>
</feature>
<feature type="transmembrane region" description="Helical" evidence="1">
    <location>
        <begin position="43"/>
        <end position="60"/>
    </location>
</feature>
<name>A0A6I2TSR0_9BACT</name>
<protein>
    <recommendedName>
        <fullName evidence="4">O-antigen ligase domain-containing protein</fullName>
    </recommendedName>
</protein>
<evidence type="ECO:0000313" key="3">
    <source>
        <dbReference type="Proteomes" id="UP000450161"/>
    </source>
</evidence>
<dbReference type="Proteomes" id="UP000450161">
    <property type="component" value="Unassembled WGS sequence"/>
</dbReference>
<feature type="transmembrane region" description="Helical" evidence="1">
    <location>
        <begin position="361"/>
        <end position="383"/>
    </location>
</feature>
<dbReference type="EMBL" id="VUNF01000001">
    <property type="protein sequence ID" value="MST76335.1"/>
    <property type="molecule type" value="Genomic_DNA"/>
</dbReference>
<feature type="transmembrane region" description="Helical" evidence="1">
    <location>
        <begin position="215"/>
        <end position="240"/>
    </location>
</feature>
<keyword evidence="1" id="KW-1133">Transmembrane helix</keyword>
<keyword evidence="1" id="KW-0472">Membrane</keyword>
<feature type="transmembrane region" description="Helical" evidence="1">
    <location>
        <begin position="95"/>
        <end position="114"/>
    </location>
</feature>
<feature type="transmembrane region" description="Helical" evidence="1">
    <location>
        <begin position="252"/>
        <end position="269"/>
    </location>
</feature>
<proteinExistence type="predicted"/>
<feature type="transmembrane region" description="Helical" evidence="1">
    <location>
        <begin position="126"/>
        <end position="147"/>
    </location>
</feature>
<gene>
    <name evidence="2" type="ORF">FYJ72_01200</name>
</gene>
<evidence type="ECO:0000313" key="2">
    <source>
        <dbReference type="EMBL" id="MST76335.1"/>
    </source>
</evidence>
<accession>A0A6I2TSR0</accession>
<reference evidence="2 3" key="1">
    <citation type="submission" date="2019-08" db="EMBL/GenBank/DDBJ databases">
        <title>In-depth cultivation of the pig gut microbiome towards novel bacterial diversity and tailored functional studies.</title>
        <authorList>
            <person name="Wylensek D."/>
            <person name="Hitch T.C.A."/>
            <person name="Clavel T."/>
        </authorList>
    </citation>
    <scope>NUCLEOTIDE SEQUENCE [LARGE SCALE GENOMIC DNA]</scope>
    <source>
        <strain evidence="2 3">LKV-178-WT-2C</strain>
    </source>
</reference>
<dbReference type="RefSeq" id="WP_154480125.1">
    <property type="nucleotide sequence ID" value="NZ_VUNF01000001.1"/>
</dbReference>